<comment type="caution">
    <text evidence="1">The sequence shown here is derived from an EMBL/GenBank/DDBJ whole genome shotgun (WGS) entry which is preliminary data.</text>
</comment>
<dbReference type="EMBL" id="BAAANS010000001">
    <property type="protein sequence ID" value="GAA2083857.1"/>
    <property type="molecule type" value="Genomic_DNA"/>
</dbReference>
<dbReference type="RefSeq" id="WP_344549748.1">
    <property type="nucleotide sequence ID" value="NZ_BAAANS010000001.1"/>
</dbReference>
<protein>
    <submittedName>
        <fullName evidence="1">Uncharacterized protein</fullName>
    </submittedName>
</protein>
<gene>
    <name evidence="1" type="ORF">GCM10009759_02350</name>
</gene>
<reference evidence="1 2" key="1">
    <citation type="journal article" date="2019" name="Int. J. Syst. Evol. Microbiol.">
        <title>The Global Catalogue of Microorganisms (GCM) 10K type strain sequencing project: providing services to taxonomists for standard genome sequencing and annotation.</title>
        <authorList>
            <consortium name="The Broad Institute Genomics Platform"/>
            <consortium name="The Broad Institute Genome Sequencing Center for Infectious Disease"/>
            <person name="Wu L."/>
            <person name="Ma J."/>
        </authorList>
    </citation>
    <scope>NUCLEOTIDE SEQUENCE [LARGE SCALE GENOMIC DNA]</scope>
    <source>
        <strain evidence="1 2">JCM 14559</strain>
    </source>
</reference>
<name>A0ABN2W4U9_9ACTN</name>
<organism evidence="1 2">
    <name type="scientific">Kitasatospora saccharophila</name>
    <dbReference type="NCBI Taxonomy" id="407973"/>
    <lineage>
        <taxon>Bacteria</taxon>
        <taxon>Bacillati</taxon>
        <taxon>Actinomycetota</taxon>
        <taxon>Actinomycetes</taxon>
        <taxon>Kitasatosporales</taxon>
        <taxon>Streptomycetaceae</taxon>
        <taxon>Kitasatospora</taxon>
    </lineage>
</organism>
<accession>A0ABN2W4U9</accession>
<dbReference type="Proteomes" id="UP001500897">
    <property type="component" value="Unassembled WGS sequence"/>
</dbReference>
<sequence>MLYTGQPLVAVDVLQRFLRGGFTDSERAADSLERAFHTARLDPPTGLSPVYRDDVPPELAGLALGCVGLPWAQRLAEALLELALLRGEFPAPVRIATPELGAESRSALGVAR</sequence>
<evidence type="ECO:0000313" key="1">
    <source>
        <dbReference type="EMBL" id="GAA2083857.1"/>
    </source>
</evidence>
<proteinExistence type="predicted"/>
<evidence type="ECO:0000313" key="2">
    <source>
        <dbReference type="Proteomes" id="UP001500897"/>
    </source>
</evidence>
<keyword evidence="2" id="KW-1185">Reference proteome</keyword>